<reference evidence="1 2" key="1">
    <citation type="journal article" date="2024" name="G3 (Bethesda)">
        <title>Genome assembly of Hibiscus sabdariffa L. provides insights into metabolisms of medicinal natural products.</title>
        <authorList>
            <person name="Kim T."/>
        </authorList>
    </citation>
    <scope>NUCLEOTIDE SEQUENCE [LARGE SCALE GENOMIC DNA]</scope>
    <source>
        <strain evidence="1">TK-2024</strain>
        <tissue evidence="1">Old leaves</tissue>
    </source>
</reference>
<evidence type="ECO:0000313" key="2">
    <source>
        <dbReference type="Proteomes" id="UP001396334"/>
    </source>
</evidence>
<name>A0ABR2RZ85_9ROSI</name>
<comment type="caution">
    <text evidence="1">The sequence shown here is derived from an EMBL/GenBank/DDBJ whole genome shotgun (WGS) entry which is preliminary data.</text>
</comment>
<gene>
    <name evidence="1" type="ORF">V6N11_001173</name>
</gene>
<dbReference type="Proteomes" id="UP001396334">
    <property type="component" value="Unassembled WGS sequence"/>
</dbReference>
<sequence length="88" mass="10160">MFPRLFESSGNIYLWKSPSPEELSPELSNMEEIIRGASKCRHECSLKEDEGHDGYYPDEDDTVRGVILRKMKVVRGIDLRNMISFVPL</sequence>
<accession>A0ABR2RZ85</accession>
<proteinExistence type="predicted"/>
<protein>
    <submittedName>
        <fullName evidence="1">Uncharacterized protein</fullName>
    </submittedName>
</protein>
<organism evidence="1 2">
    <name type="scientific">Hibiscus sabdariffa</name>
    <name type="common">roselle</name>
    <dbReference type="NCBI Taxonomy" id="183260"/>
    <lineage>
        <taxon>Eukaryota</taxon>
        <taxon>Viridiplantae</taxon>
        <taxon>Streptophyta</taxon>
        <taxon>Embryophyta</taxon>
        <taxon>Tracheophyta</taxon>
        <taxon>Spermatophyta</taxon>
        <taxon>Magnoliopsida</taxon>
        <taxon>eudicotyledons</taxon>
        <taxon>Gunneridae</taxon>
        <taxon>Pentapetalae</taxon>
        <taxon>rosids</taxon>
        <taxon>malvids</taxon>
        <taxon>Malvales</taxon>
        <taxon>Malvaceae</taxon>
        <taxon>Malvoideae</taxon>
        <taxon>Hibiscus</taxon>
    </lineage>
</organism>
<evidence type="ECO:0000313" key="1">
    <source>
        <dbReference type="EMBL" id="KAK9018194.1"/>
    </source>
</evidence>
<keyword evidence="2" id="KW-1185">Reference proteome</keyword>
<dbReference type="EMBL" id="JBBPBN010000019">
    <property type="protein sequence ID" value="KAK9018194.1"/>
    <property type="molecule type" value="Genomic_DNA"/>
</dbReference>